<dbReference type="Gene3D" id="2.60.200.60">
    <property type="match status" value="1"/>
</dbReference>
<organism evidence="1 2">
    <name type="scientific">Massilia horti</name>
    <dbReference type="NCBI Taxonomy" id="2562153"/>
    <lineage>
        <taxon>Bacteria</taxon>
        <taxon>Pseudomonadati</taxon>
        <taxon>Pseudomonadota</taxon>
        <taxon>Betaproteobacteria</taxon>
        <taxon>Burkholderiales</taxon>
        <taxon>Oxalobacteraceae</taxon>
        <taxon>Telluria group</taxon>
        <taxon>Massilia</taxon>
    </lineage>
</organism>
<comment type="caution">
    <text evidence="1">The sequence shown here is derived from an EMBL/GenBank/DDBJ whole genome shotgun (WGS) entry which is preliminary data.</text>
</comment>
<sequence>MIERFVITEGATTTANGKVTAASSDRWINDARVALEGDPVDCPACHSAGVIRLDGPRLSDTVDGKEVALSNDLCICKCSPPPRLVASQSFVCQTIDAD</sequence>
<accession>A0A4Y9SX68</accession>
<protein>
    <submittedName>
        <fullName evidence="1">PAAR domain-containing protein</fullName>
    </submittedName>
</protein>
<dbReference type="Proteomes" id="UP000297258">
    <property type="component" value="Unassembled WGS sequence"/>
</dbReference>
<dbReference type="OrthoDB" id="8594232at2"/>
<dbReference type="Pfam" id="PF05488">
    <property type="entry name" value="PAAR_motif"/>
    <property type="match status" value="1"/>
</dbReference>
<name>A0A4Y9SX68_9BURK</name>
<dbReference type="EMBL" id="SPUM01000102">
    <property type="protein sequence ID" value="TFW31012.1"/>
    <property type="molecule type" value="Genomic_DNA"/>
</dbReference>
<proteinExistence type="predicted"/>
<keyword evidence="2" id="KW-1185">Reference proteome</keyword>
<dbReference type="AlphaFoldDB" id="A0A4Y9SX68"/>
<dbReference type="RefSeq" id="WP_135190542.1">
    <property type="nucleotide sequence ID" value="NZ_SPUM01000102.1"/>
</dbReference>
<dbReference type="InterPro" id="IPR008727">
    <property type="entry name" value="PAAR_motif"/>
</dbReference>
<dbReference type="CDD" id="cd14744">
    <property type="entry name" value="PAAR_CT_2"/>
    <property type="match status" value="1"/>
</dbReference>
<gene>
    <name evidence="1" type="ORF">E4O92_14995</name>
</gene>
<reference evidence="1 2" key="1">
    <citation type="submission" date="2019-03" db="EMBL/GenBank/DDBJ databases">
        <title>Draft genome of Massilia hortus sp. nov., a novel bacterial species of the Oxalobacteraceae family.</title>
        <authorList>
            <person name="Peta V."/>
            <person name="Raths R."/>
            <person name="Bucking H."/>
        </authorList>
    </citation>
    <scope>NUCLEOTIDE SEQUENCE [LARGE SCALE GENOMIC DNA]</scope>
    <source>
        <strain evidence="1 2">ONC3</strain>
    </source>
</reference>
<evidence type="ECO:0000313" key="1">
    <source>
        <dbReference type="EMBL" id="TFW31012.1"/>
    </source>
</evidence>
<evidence type="ECO:0000313" key="2">
    <source>
        <dbReference type="Proteomes" id="UP000297258"/>
    </source>
</evidence>